<dbReference type="PANTHER" id="PTHR24256">
    <property type="entry name" value="TRYPTASE-RELATED"/>
    <property type="match status" value="1"/>
</dbReference>
<dbReference type="EMBL" id="JAPWTK010000550">
    <property type="protein sequence ID" value="KAJ8938546.1"/>
    <property type="molecule type" value="Genomic_DNA"/>
</dbReference>
<evidence type="ECO:0000313" key="6">
    <source>
        <dbReference type="EMBL" id="KAJ8938546.1"/>
    </source>
</evidence>
<organism evidence="6 7">
    <name type="scientific">Aromia moschata</name>
    <dbReference type="NCBI Taxonomy" id="1265417"/>
    <lineage>
        <taxon>Eukaryota</taxon>
        <taxon>Metazoa</taxon>
        <taxon>Ecdysozoa</taxon>
        <taxon>Arthropoda</taxon>
        <taxon>Hexapoda</taxon>
        <taxon>Insecta</taxon>
        <taxon>Pterygota</taxon>
        <taxon>Neoptera</taxon>
        <taxon>Endopterygota</taxon>
        <taxon>Coleoptera</taxon>
        <taxon>Polyphaga</taxon>
        <taxon>Cucujiformia</taxon>
        <taxon>Chrysomeloidea</taxon>
        <taxon>Cerambycidae</taxon>
        <taxon>Cerambycinae</taxon>
        <taxon>Callichromatini</taxon>
        <taxon>Aromia</taxon>
    </lineage>
</organism>
<evidence type="ECO:0000313" key="7">
    <source>
        <dbReference type="Proteomes" id="UP001162162"/>
    </source>
</evidence>
<comment type="similarity">
    <text evidence="2">Belongs to the peptidase S1 family. CLIP subfamily.</text>
</comment>
<keyword evidence="7" id="KW-1185">Reference proteome</keyword>
<dbReference type="GO" id="GO:0006508">
    <property type="term" value="P:proteolysis"/>
    <property type="evidence" value="ECO:0007669"/>
    <property type="project" value="InterPro"/>
</dbReference>
<keyword evidence="3" id="KW-0768">Sushi</keyword>
<feature type="domain" description="Peptidase S1" evidence="4">
    <location>
        <begin position="487"/>
        <end position="629"/>
    </location>
</feature>
<gene>
    <name evidence="6" type="ORF">NQ318_016917</name>
</gene>
<evidence type="ECO:0000259" key="5">
    <source>
        <dbReference type="PROSITE" id="PS50923"/>
    </source>
</evidence>
<dbReference type="InterPro" id="IPR001314">
    <property type="entry name" value="Peptidase_S1A"/>
</dbReference>
<dbReference type="Proteomes" id="UP001162162">
    <property type="component" value="Unassembled WGS sequence"/>
</dbReference>
<accession>A0AAV8XI74</accession>
<comment type="caution">
    <text evidence="6">The sequence shown here is derived from an EMBL/GenBank/DDBJ whole genome shotgun (WGS) entry which is preliminary data.</text>
</comment>
<dbReference type="PROSITE" id="PS00134">
    <property type="entry name" value="TRYPSIN_HIS"/>
    <property type="match status" value="2"/>
</dbReference>
<name>A0AAV8XI74_9CUCU</name>
<dbReference type="InterPro" id="IPR018114">
    <property type="entry name" value="TRYPSIN_HIS"/>
</dbReference>
<comment type="caution">
    <text evidence="3">Lacks conserved residue(s) required for the propagation of feature annotation.</text>
</comment>
<reference evidence="6" key="1">
    <citation type="journal article" date="2023" name="Insect Mol. Biol.">
        <title>Genome sequencing provides insights into the evolution of gene families encoding plant cell wall-degrading enzymes in longhorned beetles.</title>
        <authorList>
            <person name="Shin N.R."/>
            <person name="Okamura Y."/>
            <person name="Kirsch R."/>
            <person name="Pauchet Y."/>
        </authorList>
    </citation>
    <scope>NUCLEOTIDE SEQUENCE</scope>
    <source>
        <strain evidence="6">AMC_N1</strain>
    </source>
</reference>
<dbReference type="PROSITE" id="PS50923">
    <property type="entry name" value="SUSHI"/>
    <property type="match status" value="1"/>
</dbReference>
<dbReference type="InterPro" id="IPR051487">
    <property type="entry name" value="Ser/Thr_Proteases_Immune/Dev"/>
</dbReference>
<dbReference type="Gene3D" id="2.10.70.10">
    <property type="entry name" value="Complement Module, domain 1"/>
    <property type="match status" value="1"/>
</dbReference>
<proteinExistence type="inferred from homology"/>
<feature type="domain" description="Sushi" evidence="5">
    <location>
        <begin position="18"/>
        <end position="72"/>
    </location>
</feature>
<evidence type="ECO:0000256" key="3">
    <source>
        <dbReference type="PROSITE-ProRule" id="PRU00302"/>
    </source>
</evidence>
<dbReference type="GO" id="GO:0004252">
    <property type="term" value="F:serine-type endopeptidase activity"/>
    <property type="evidence" value="ECO:0007669"/>
    <property type="project" value="InterPro"/>
</dbReference>
<feature type="domain" description="Peptidase S1" evidence="4">
    <location>
        <begin position="73"/>
        <end position="340"/>
    </location>
</feature>
<evidence type="ECO:0000259" key="4">
    <source>
        <dbReference type="PROSITE" id="PS50240"/>
    </source>
</evidence>
<dbReference type="SUPFAM" id="SSF50494">
    <property type="entry name" value="Trypsin-like serine proteases"/>
    <property type="match status" value="2"/>
</dbReference>
<evidence type="ECO:0000256" key="2">
    <source>
        <dbReference type="ARBA" id="ARBA00024195"/>
    </source>
</evidence>
<dbReference type="Pfam" id="PF00089">
    <property type="entry name" value="Trypsin"/>
    <property type="match status" value="2"/>
</dbReference>
<keyword evidence="1 3" id="KW-1015">Disulfide bond</keyword>
<protein>
    <recommendedName>
        <fullName evidence="8">Limulus clotting factor C</fullName>
    </recommendedName>
</protein>
<sequence>MEKEQKCPDLHSTSSTSLKCFDRENIEIGCDSATEGSYVTFTCASLYESPAGTNSIFCSDGHWNTSTFACEPVCGRRVNRTTTSSDGENAPEEYPWTLGIYRRVADAFTNICGGTIISEKLVLTAAHCLSTSSQDDDDTFEINYMVAAGTLYNTFKDPRDTNAQYLDVIRIITETRRQEEPSTYARDIAILVTKQKFNFNDFVQPVCVSGLKNINLESGDLGMVLGWGIVKPGDEPSDKLKILEIPYKTQATCLAELPQDWRDKYLTEDKFCAGLFNQSRSICLGDGGAGLIYKNKEDDKYYVHGVVSIAHAIDGECNVQQNALYTNVSFYEEFVTNEMKNNLVKDCTLPPHPENGIWTIENEYKNPGQIVPSDTVLVVSCREGLSCPRKRRKSYAICRILCHNARLCPPVPKSLAIMECVDESQNVIGCDQATDGSTLTYSCPPLHSPPFGYNTVIHCVRGDWDSLGPKCDPICGKKVSDDVVPLLYGASKVKNIEYPWVVALYQKSKKGYKHICSGSIISYKLIITAAHCVTNYYGDPLAPDNYLVASGKLYNEYQDPRDPRAQYVKIFRIIPKRDYRAADRNYLGDIALLVTKTSIAFNHFVHPICFERLDEITLKPGAVGVIIYL</sequence>
<feature type="disulfide bond" evidence="3">
    <location>
        <begin position="43"/>
        <end position="70"/>
    </location>
</feature>
<evidence type="ECO:0008006" key="8">
    <source>
        <dbReference type="Google" id="ProtNLM"/>
    </source>
</evidence>
<dbReference type="InterPro" id="IPR001254">
    <property type="entry name" value="Trypsin_dom"/>
</dbReference>
<dbReference type="AlphaFoldDB" id="A0AAV8XI74"/>
<dbReference type="InterPro" id="IPR000436">
    <property type="entry name" value="Sushi_SCR_CCP_dom"/>
</dbReference>
<dbReference type="SMART" id="SM00020">
    <property type="entry name" value="Tryp_SPc"/>
    <property type="match status" value="1"/>
</dbReference>
<dbReference type="PRINTS" id="PR00722">
    <property type="entry name" value="CHYMOTRYPSIN"/>
</dbReference>
<dbReference type="InterPro" id="IPR009003">
    <property type="entry name" value="Peptidase_S1_PA"/>
</dbReference>
<dbReference type="PROSITE" id="PS50240">
    <property type="entry name" value="TRYPSIN_DOM"/>
    <property type="match status" value="2"/>
</dbReference>
<dbReference type="Gene3D" id="2.40.10.10">
    <property type="entry name" value="Trypsin-like serine proteases"/>
    <property type="match status" value="2"/>
</dbReference>
<evidence type="ECO:0000256" key="1">
    <source>
        <dbReference type="ARBA" id="ARBA00023157"/>
    </source>
</evidence>
<dbReference type="CDD" id="cd00190">
    <property type="entry name" value="Tryp_SPc"/>
    <property type="match status" value="1"/>
</dbReference>
<dbReference type="InterPro" id="IPR043504">
    <property type="entry name" value="Peptidase_S1_PA_chymotrypsin"/>
</dbReference>